<comment type="caution">
    <text evidence="1">The sequence shown here is derived from an EMBL/GenBank/DDBJ whole genome shotgun (WGS) entry which is preliminary data.</text>
</comment>
<dbReference type="EMBL" id="JAGUCO010000005">
    <property type="protein sequence ID" value="MBS2098525.1"/>
    <property type="molecule type" value="Genomic_DNA"/>
</dbReference>
<gene>
    <name evidence="1" type="ORF">KEM10_09550</name>
</gene>
<organism evidence="1 2">
    <name type="scientific">Carboxylicivirga linearis</name>
    <dbReference type="NCBI Taxonomy" id="1628157"/>
    <lineage>
        <taxon>Bacteria</taxon>
        <taxon>Pseudomonadati</taxon>
        <taxon>Bacteroidota</taxon>
        <taxon>Bacteroidia</taxon>
        <taxon>Marinilabiliales</taxon>
        <taxon>Marinilabiliaceae</taxon>
        <taxon>Carboxylicivirga</taxon>
    </lineage>
</organism>
<sequence length="50" mass="5560">MDSNSKLDQRINYIHNNPVKAEWVANAEDYLYGSAINYSGGKGLLDVVCI</sequence>
<dbReference type="Gene3D" id="3.30.70.1290">
    <property type="entry name" value="Transposase IS200-like"/>
    <property type="match status" value="1"/>
</dbReference>
<accession>A0ABS5JUQ0</accession>
<evidence type="ECO:0000313" key="2">
    <source>
        <dbReference type="Proteomes" id="UP000708576"/>
    </source>
</evidence>
<keyword evidence="2" id="KW-1185">Reference proteome</keyword>
<dbReference type="InterPro" id="IPR036515">
    <property type="entry name" value="Transposase_17_sf"/>
</dbReference>
<name>A0ABS5JUQ0_9BACT</name>
<proteinExistence type="predicted"/>
<protein>
    <recommendedName>
        <fullName evidence="3">Transposase</fullName>
    </recommendedName>
</protein>
<reference evidence="1 2" key="1">
    <citation type="journal article" date="2015" name="Int. J. Syst. Evol. Microbiol.">
        <title>Carboxylicivirga linearis sp. nov., isolated from a sea cucumber culture pond.</title>
        <authorList>
            <person name="Wang F.Q."/>
            <person name="Zhou Y.X."/>
            <person name="Lin X.Z."/>
            <person name="Chen G.J."/>
            <person name="Du Z.J."/>
        </authorList>
    </citation>
    <scope>NUCLEOTIDE SEQUENCE [LARGE SCALE GENOMIC DNA]</scope>
    <source>
        <strain evidence="1 2">FB218</strain>
    </source>
</reference>
<evidence type="ECO:0008006" key="3">
    <source>
        <dbReference type="Google" id="ProtNLM"/>
    </source>
</evidence>
<evidence type="ECO:0000313" key="1">
    <source>
        <dbReference type="EMBL" id="MBS2098525.1"/>
    </source>
</evidence>
<dbReference type="RefSeq" id="WP_212215764.1">
    <property type="nucleotide sequence ID" value="NZ_JAGUCO010000005.1"/>
</dbReference>
<dbReference type="Proteomes" id="UP000708576">
    <property type="component" value="Unassembled WGS sequence"/>
</dbReference>